<reference evidence="6" key="1">
    <citation type="journal article" date="2023" name="G3 (Bethesda)">
        <title>A reference genome for the long-term kleptoplast-retaining sea slug Elysia crispata morphotype clarki.</title>
        <authorList>
            <person name="Eastman K.E."/>
            <person name="Pendleton A.L."/>
            <person name="Shaikh M.A."/>
            <person name="Suttiyut T."/>
            <person name="Ogas R."/>
            <person name="Tomko P."/>
            <person name="Gavelis G."/>
            <person name="Widhalm J.R."/>
            <person name="Wisecaver J.H."/>
        </authorList>
    </citation>
    <scope>NUCLEOTIDE SEQUENCE</scope>
    <source>
        <strain evidence="6">ECLA1</strain>
    </source>
</reference>
<keyword evidence="2 4" id="KW-0479">Metal-binding</keyword>
<evidence type="ECO:0000256" key="3">
    <source>
        <dbReference type="ARBA" id="ARBA00023004"/>
    </source>
</evidence>
<dbReference type="PANTHER" id="PTHR24300">
    <property type="entry name" value="CYTOCHROME P450 508A4-RELATED"/>
    <property type="match status" value="1"/>
</dbReference>
<dbReference type="Gene3D" id="1.10.630.10">
    <property type="entry name" value="Cytochrome P450"/>
    <property type="match status" value="1"/>
</dbReference>
<dbReference type="SUPFAM" id="SSF48264">
    <property type="entry name" value="Cytochrome P450"/>
    <property type="match status" value="1"/>
</dbReference>
<dbReference type="InterPro" id="IPR017972">
    <property type="entry name" value="Cyt_P450_CS"/>
</dbReference>
<proteinExistence type="inferred from homology"/>
<dbReference type="PRINTS" id="PR00385">
    <property type="entry name" value="P450"/>
</dbReference>
<dbReference type="GO" id="GO:0006805">
    <property type="term" value="P:xenobiotic metabolic process"/>
    <property type="evidence" value="ECO:0007669"/>
    <property type="project" value="TreeGrafter"/>
</dbReference>
<dbReference type="InterPro" id="IPR036396">
    <property type="entry name" value="Cyt_P450_sf"/>
</dbReference>
<dbReference type="InterPro" id="IPR050182">
    <property type="entry name" value="Cytochrome_P450_fam2"/>
</dbReference>
<dbReference type="EMBL" id="JAWDGP010005278">
    <property type="protein sequence ID" value="KAK3758275.1"/>
    <property type="molecule type" value="Genomic_DNA"/>
</dbReference>
<dbReference type="GO" id="GO:0016712">
    <property type="term" value="F:oxidoreductase activity, acting on paired donors, with incorporation or reduction of molecular oxygen, reduced flavin or flavoprotein as one donor, and incorporation of one atom of oxygen"/>
    <property type="evidence" value="ECO:0007669"/>
    <property type="project" value="TreeGrafter"/>
</dbReference>
<comment type="cofactor">
    <cofactor evidence="4">
        <name>heme</name>
        <dbReference type="ChEBI" id="CHEBI:30413"/>
    </cofactor>
</comment>
<evidence type="ECO:0000256" key="2">
    <source>
        <dbReference type="ARBA" id="ARBA00022723"/>
    </source>
</evidence>
<keyword evidence="5" id="KW-0560">Oxidoreductase</keyword>
<evidence type="ECO:0008006" key="8">
    <source>
        <dbReference type="Google" id="ProtNLM"/>
    </source>
</evidence>
<keyword evidence="5" id="KW-0503">Monooxygenase</keyword>
<dbReference type="Pfam" id="PF00067">
    <property type="entry name" value="p450"/>
    <property type="match status" value="1"/>
</dbReference>
<feature type="binding site" description="axial binding residue" evidence="4">
    <location>
        <position position="377"/>
    </location>
    <ligand>
        <name>heme</name>
        <dbReference type="ChEBI" id="CHEBI:30413"/>
    </ligand>
    <ligandPart>
        <name>Fe</name>
        <dbReference type="ChEBI" id="CHEBI:18248"/>
    </ligandPart>
</feature>
<comment type="similarity">
    <text evidence="1 5">Belongs to the cytochrome P450 family.</text>
</comment>
<evidence type="ECO:0000313" key="7">
    <source>
        <dbReference type="Proteomes" id="UP001283361"/>
    </source>
</evidence>
<dbReference type="PRINTS" id="PR00463">
    <property type="entry name" value="EP450I"/>
</dbReference>
<name>A0AAE0YWL9_9GAST</name>
<dbReference type="GO" id="GO:0006082">
    <property type="term" value="P:organic acid metabolic process"/>
    <property type="evidence" value="ECO:0007669"/>
    <property type="project" value="TreeGrafter"/>
</dbReference>
<sequence>MQWFMLHMLHFPDAQKKVAQHLDRESKGCYTSQRSRRRWLNIWTENRKGATLPRGPEEGRSTSGQRIERVLHFPEAQKKVGQHLDRESKGCYTSQRSRRRWLNIWTENRKGATLPRGPEEGGSTSGQRIERVLHFPEVQKKVAQHLDRESKGCYTSQTPRRRWLNIWTENRKGATLPRGPEEGGSTSGQRIERVLHFPEVQKKVDQHLDRESKGCYTSQRSRRRWVNIWTENRKSATLPRGPEEGGSTSGQRIDRVLHFPEVQKKIFEEISEVVGLDRPPNMHDKVKLNFTNAAILESQRVTITPLSVPHACSKDTVIKGYTIPAGATVFANQDSILRSPETWEDPKVFRPERFLDAQGKFLHWDHFIPFGIGRRTCLGESLAKMELFLFLTSLIQRFEFQPAVPGQLPPMEAVKSINLFPGPFQIRFVDRQAF</sequence>
<evidence type="ECO:0000313" key="6">
    <source>
        <dbReference type="EMBL" id="KAK3758275.1"/>
    </source>
</evidence>
<dbReference type="GO" id="GO:0020037">
    <property type="term" value="F:heme binding"/>
    <property type="evidence" value="ECO:0007669"/>
    <property type="project" value="InterPro"/>
</dbReference>
<protein>
    <recommendedName>
        <fullName evidence="8">Cytochrome P450</fullName>
    </recommendedName>
</protein>
<keyword evidence="7" id="KW-1185">Reference proteome</keyword>
<dbReference type="PANTHER" id="PTHR24300:SF375">
    <property type="entry name" value="CYTOCHROME P450 FAMILY"/>
    <property type="match status" value="1"/>
</dbReference>
<evidence type="ECO:0000256" key="5">
    <source>
        <dbReference type="RuleBase" id="RU000461"/>
    </source>
</evidence>
<dbReference type="GO" id="GO:0005506">
    <property type="term" value="F:iron ion binding"/>
    <property type="evidence" value="ECO:0007669"/>
    <property type="project" value="InterPro"/>
</dbReference>
<keyword evidence="3 4" id="KW-0408">Iron</keyword>
<accession>A0AAE0YWL9</accession>
<dbReference type="PROSITE" id="PS00086">
    <property type="entry name" value="CYTOCHROME_P450"/>
    <property type="match status" value="1"/>
</dbReference>
<evidence type="ECO:0000256" key="4">
    <source>
        <dbReference type="PIRSR" id="PIRSR602401-1"/>
    </source>
</evidence>
<dbReference type="Proteomes" id="UP001283361">
    <property type="component" value="Unassembled WGS sequence"/>
</dbReference>
<dbReference type="InterPro" id="IPR001128">
    <property type="entry name" value="Cyt_P450"/>
</dbReference>
<evidence type="ECO:0000256" key="1">
    <source>
        <dbReference type="ARBA" id="ARBA00010617"/>
    </source>
</evidence>
<comment type="caution">
    <text evidence="6">The sequence shown here is derived from an EMBL/GenBank/DDBJ whole genome shotgun (WGS) entry which is preliminary data.</text>
</comment>
<dbReference type="AlphaFoldDB" id="A0AAE0YWL9"/>
<keyword evidence="4 5" id="KW-0349">Heme</keyword>
<dbReference type="InterPro" id="IPR002401">
    <property type="entry name" value="Cyt_P450_E_grp-I"/>
</dbReference>
<dbReference type="GO" id="GO:0005737">
    <property type="term" value="C:cytoplasm"/>
    <property type="evidence" value="ECO:0007669"/>
    <property type="project" value="TreeGrafter"/>
</dbReference>
<gene>
    <name evidence="6" type="ORF">RRG08_033242</name>
</gene>
<organism evidence="6 7">
    <name type="scientific">Elysia crispata</name>
    <name type="common">lettuce slug</name>
    <dbReference type="NCBI Taxonomy" id="231223"/>
    <lineage>
        <taxon>Eukaryota</taxon>
        <taxon>Metazoa</taxon>
        <taxon>Spiralia</taxon>
        <taxon>Lophotrochozoa</taxon>
        <taxon>Mollusca</taxon>
        <taxon>Gastropoda</taxon>
        <taxon>Heterobranchia</taxon>
        <taxon>Euthyneura</taxon>
        <taxon>Panpulmonata</taxon>
        <taxon>Sacoglossa</taxon>
        <taxon>Placobranchoidea</taxon>
        <taxon>Plakobranchidae</taxon>
        <taxon>Elysia</taxon>
    </lineage>
</organism>